<feature type="non-terminal residue" evidence="2">
    <location>
        <position position="1"/>
    </location>
</feature>
<dbReference type="AlphaFoldDB" id="A0A1D1XHI4"/>
<keyword evidence="1" id="KW-1133">Transmembrane helix</keyword>
<sequence>FHKFFFYFFFYNKYIHTHIYQRYKKNQIMVLGKTYLIIPILFGISLIFYEQKNLDEFWPDFYDPKERFFGIPVIDNIFAVQISFFRQYLNDPTSVLLNHTLCPLAMVNIFIIAMEGSIPGVKGLVTYYALVATISVLVAISIAVPLIWIPAWIISENRKQNSSNPKDVTLNPERVKQICFGVLSTLPFLIGMTIFKQDKLIVWTVILFVFSFPFAALFWVWYPKGVNPNSVNQNAYELASKFALILFGISFYEWFLVLEHSIDNNFEVLIGTITQIISGVTYPATDFMIVDTWGLIAASAYWVFVAENAKFNRKFWKFIGQSILCGPGGALALYVYHRYDGMIENDSKNITTNTNYPSSSSNRLKYTIDDERQPLL</sequence>
<feature type="transmembrane region" description="Helical" evidence="1">
    <location>
        <begin position="101"/>
        <end position="121"/>
    </location>
</feature>
<feature type="transmembrane region" description="Helical" evidence="1">
    <location>
        <begin position="287"/>
        <end position="306"/>
    </location>
</feature>
<feature type="transmembrane region" description="Helical" evidence="1">
    <location>
        <begin position="175"/>
        <end position="195"/>
    </location>
</feature>
<gene>
    <name evidence="2" type="ORF">g.139817</name>
</gene>
<keyword evidence="1" id="KW-0812">Transmembrane</keyword>
<proteinExistence type="predicted"/>
<name>A0A1D1XHI4_9ARAE</name>
<organism evidence="2">
    <name type="scientific">Anthurium amnicola</name>
    <dbReference type="NCBI Taxonomy" id="1678845"/>
    <lineage>
        <taxon>Eukaryota</taxon>
        <taxon>Viridiplantae</taxon>
        <taxon>Streptophyta</taxon>
        <taxon>Embryophyta</taxon>
        <taxon>Tracheophyta</taxon>
        <taxon>Spermatophyta</taxon>
        <taxon>Magnoliopsida</taxon>
        <taxon>Liliopsida</taxon>
        <taxon>Araceae</taxon>
        <taxon>Pothoideae</taxon>
        <taxon>Potheae</taxon>
        <taxon>Anthurium</taxon>
    </lineage>
</organism>
<reference evidence="2" key="1">
    <citation type="submission" date="2015-07" db="EMBL/GenBank/DDBJ databases">
        <title>Transcriptome Assembly of Anthurium amnicola.</title>
        <authorList>
            <person name="Suzuki J."/>
        </authorList>
    </citation>
    <scope>NUCLEOTIDE SEQUENCE</scope>
</reference>
<feature type="transmembrane region" description="Helical" evidence="1">
    <location>
        <begin position="69"/>
        <end position="89"/>
    </location>
</feature>
<keyword evidence="1" id="KW-0472">Membrane</keyword>
<feature type="transmembrane region" description="Helical" evidence="1">
    <location>
        <begin position="30"/>
        <end position="49"/>
    </location>
</feature>
<feature type="transmembrane region" description="Helical" evidence="1">
    <location>
        <begin position="318"/>
        <end position="336"/>
    </location>
</feature>
<protein>
    <submittedName>
        <fullName evidence="2">Uncharacterized protein</fullName>
    </submittedName>
</protein>
<dbReference type="EMBL" id="GDJX01026088">
    <property type="protein sequence ID" value="JAT41848.1"/>
    <property type="molecule type" value="Transcribed_RNA"/>
</dbReference>
<accession>A0A1D1XHI4</accession>
<feature type="transmembrane region" description="Helical" evidence="1">
    <location>
        <begin position="127"/>
        <end position="154"/>
    </location>
</feature>
<feature type="transmembrane region" description="Helical" evidence="1">
    <location>
        <begin position="201"/>
        <end position="222"/>
    </location>
</feature>
<evidence type="ECO:0000256" key="1">
    <source>
        <dbReference type="SAM" id="Phobius"/>
    </source>
</evidence>
<evidence type="ECO:0000313" key="2">
    <source>
        <dbReference type="EMBL" id="JAT41848.1"/>
    </source>
</evidence>
<feature type="transmembrane region" description="Helical" evidence="1">
    <location>
        <begin position="234"/>
        <end position="255"/>
    </location>
</feature>